<keyword evidence="7 9" id="KW-0472">Membrane</keyword>
<dbReference type="OrthoDB" id="2901184at2759"/>
<evidence type="ECO:0000256" key="6">
    <source>
        <dbReference type="ARBA" id="ARBA00022989"/>
    </source>
</evidence>
<dbReference type="Pfam" id="PF03595">
    <property type="entry name" value="SLAC1"/>
    <property type="match status" value="1"/>
</dbReference>
<name>A0A6A6PLF6_9PEZI</name>
<dbReference type="InterPro" id="IPR038665">
    <property type="entry name" value="Voltage-dep_anion_channel_sf"/>
</dbReference>
<evidence type="ECO:0000256" key="8">
    <source>
        <dbReference type="SAM" id="MobiDB-lite"/>
    </source>
</evidence>
<keyword evidence="6 9" id="KW-1133">Transmembrane helix</keyword>
<evidence type="ECO:0000313" key="10">
    <source>
        <dbReference type="EMBL" id="KAF2480097.1"/>
    </source>
</evidence>
<evidence type="ECO:0000256" key="7">
    <source>
        <dbReference type="ARBA" id="ARBA00023136"/>
    </source>
</evidence>
<dbReference type="InterPro" id="IPR051629">
    <property type="entry name" value="Sulfite_efflux_TDT"/>
</dbReference>
<feature type="transmembrane region" description="Helical" evidence="9">
    <location>
        <begin position="253"/>
        <end position="274"/>
    </location>
</feature>
<dbReference type="EMBL" id="MU001640">
    <property type="protein sequence ID" value="KAF2480097.1"/>
    <property type="molecule type" value="Genomic_DNA"/>
</dbReference>
<feature type="transmembrane region" description="Helical" evidence="9">
    <location>
        <begin position="313"/>
        <end position="330"/>
    </location>
</feature>
<feature type="transmembrane region" description="Helical" evidence="9">
    <location>
        <begin position="367"/>
        <end position="391"/>
    </location>
</feature>
<evidence type="ECO:0000256" key="1">
    <source>
        <dbReference type="ARBA" id="ARBA00004651"/>
    </source>
</evidence>
<protein>
    <submittedName>
        <fullName evidence="10">Voltage-dependent anion channel</fullName>
    </submittedName>
</protein>
<sequence>MASHDDDNNNNINGTGQPNGISPTRRKPVWRNVVENFSPLWFTLAMNTGILGVLFHQQPWQFDGLYIISTIMYVFTIILFAIFSIITVFRWTVFHRTTVSKTHGDINEISLLGTAPIAWFTITALTALIPSNAYWGHHAFTILAVVMWWFGSLWMVVTCIGVCIAIAQHDVVYDRTMSTALFLPAVGVATDAVVGGLICNYAYGMTARLAVPILITSYFLDGLAVFVSLEIYTLFFHRLMTSGWPEPAKLPGLILLVGPFGQTAAALLLAGSAASTAMDFPHYDKGTFLTMMGAEGVTSAGTLIALLLLGHDFFWIVVACGGIGVGVMNRTLTYSLLWWATIFPLATVATAFISLSVSMNSPTFRALAAIITVFLTIDYLINWGFTIWYTINGDLLIKNETKDVEEQKVD</sequence>
<feature type="transmembrane region" description="Helical" evidence="9">
    <location>
        <begin position="336"/>
        <end position="355"/>
    </location>
</feature>
<feature type="transmembrane region" description="Helical" evidence="9">
    <location>
        <begin position="286"/>
        <end position="308"/>
    </location>
</feature>
<dbReference type="Proteomes" id="UP000799767">
    <property type="component" value="Unassembled WGS sequence"/>
</dbReference>
<dbReference type="Gene3D" id="1.50.10.150">
    <property type="entry name" value="Voltage-dependent anion channel"/>
    <property type="match status" value="1"/>
</dbReference>
<feature type="transmembrane region" description="Helical" evidence="9">
    <location>
        <begin position="67"/>
        <end position="89"/>
    </location>
</feature>
<keyword evidence="11" id="KW-1185">Reference proteome</keyword>
<evidence type="ECO:0000256" key="9">
    <source>
        <dbReference type="SAM" id="Phobius"/>
    </source>
</evidence>
<dbReference type="GO" id="GO:0005886">
    <property type="term" value="C:plasma membrane"/>
    <property type="evidence" value="ECO:0007669"/>
    <property type="project" value="UniProtKB-SubCell"/>
</dbReference>
<feature type="transmembrane region" description="Helical" evidence="9">
    <location>
        <begin position="209"/>
        <end position="232"/>
    </location>
</feature>
<dbReference type="RefSeq" id="XP_033586667.1">
    <property type="nucleotide sequence ID" value="XM_033734529.1"/>
</dbReference>
<organism evidence="10 11">
    <name type="scientific">Neohortaea acidophila</name>
    <dbReference type="NCBI Taxonomy" id="245834"/>
    <lineage>
        <taxon>Eukaryota</taxon>
        <taxon>Fungi</taxon>
        <taxon>Dikarya</taxon>
        <taxon>Ascomycota</taxon>
        <taxon>Pezizomycotina</taxon>
        <taxon>Dothideomycetes</taxon>
        <taxon>Dothideomycetidae</taxon>
        <taxon>Mycosphaerellales</taxon>
        <taxon>Teratosphaeriaceae</taxon>
        <taxon>Neohortaea</taxon>
    </lineage>
</organism>
<dbReference type="InterPro" id="IPR004695">
    <property type="entry name" value="SLAC1/Mae1/Ssu1/TehA"/>
</dbReference>
<evidence type="ECO:0000256" key="5">
    <source>
        <dbReference type="ARBA" id="ARBA00022692"/>
    </source>
</evidence>
<evidence type="ECO:0000256" key="2">
    <source>
        <dbReference type="ARBA" id="ARBA00008566"/>
    </source>
</evidence>
<proteinExistence type="inferred from homology"/>
<keyword evidence="4" id="KW-1003">Cell membrane</keyword>
<reference evidence="10" key="1">
    <citation type="journal article" date="2020" name="Stud. Mycol.">
        <title>101 Dothideomycetes genomes: a test case for predicting lifestyles and emergence of pathogens.</title>
        <authorList>
            <person name="Haridas S."/>
            <person name="Albert R."/>
            <person name="Binder M."/>
            <person name="Bloem J."/>
            <person name="Labutti K."/>
            <person name="Salamov A."/>
            <person name="Andreopoulos B."/>
            <person name="Baker S."/>
            <person name="Barry K."/>
            <person name="Bills G."/>
            <person name="Bluhm B."/>
            <person name="Cannon C."/>
            <person name="Castanera R."/>
            <person name="Culley D."/>
            <person name="Daum C."/>
            <person name="Ezra D."/>
            <person name="Gonzalez J."/>
            <person name="Henrissat B."/>
            <person name="Kuo A."/>
            <person name="Liang C."/>
            <person name="Lipzen A."/>
            <person name="Lutzoni F."/>
            <person name="Magnuson J."/>
            <person name="Mondo S."/>
            <person name="Nolan M."/>
            <person name="Ohm R."/>
            <person name="Pangilinan J."/>
            <person name="Park H.-J."/>
            <person name="Ramirez L."/>
            <person name="Alfaro M."/>
            <person name="Sun H."/>
            <person name="Tritt A."/>
            <person name="Yoshinaga Y."/>
            <person name="Zwiers L.-H."/>
            <person name="Turgeon B."/>
            <person name="Goodwin S."/>
            <person name="Spatafora J."/>
            <person name="Crous P."/>
            <person name="Grigoriev I."/>
        </authorList>
    </citation>
    <scope>NUCLEOTIDE SEQUENCE</scope>
    <source>
        <strain evidence="10">CBS 113389</strain>
    </source>
</reference>
<evidence type="ECO:0000256" key="3">
    <source>
        <dbReference type="ARBA" id="ARBA00022448"/>
    </source>
</evidence>
<dbReference type="GeneID" id="54475531"/>
<feature type="region of interest" description="Disordered" evidence="8">
    <location>
        <begin position="1"/>
        <end position="24"/>
    </location>
</feature>
<feature type="transmembrane region" description="Helical" evidence="9">
    <location>
        <begin position="109"/>
        <end position="129"/>
    </location>
</feature>
<comment type="similarity">
    <text evidence="2">Belongs to the tellurite-resistance/dicarboxylate transporter (TDT) family.</text>
</comment>
<evidence type="ECO:0000313" key="11">
    <source>
        <dbReference type="Proteomes" id="UP000799767"/>
    </source>
</evidence>
<feature type="transmembrane region" description="Helical" evidence="9">
    <location>
        <begin position="33"/>
        <end position="55"/>
    </location>
</feature>
<feature type="transmembrane region" description="Helical" evidence="9">
    <location>
        <begin position="179"/>
        <end position="203"/>
    </location>
</feature>
<dbReference type="AlphaFoldDB" id="A0A6A6PLF6"/>
<dbReference type="GO" id="GO:0000319">
    <property type="term" value="F:sulfite transmembrane transporter activity"/>
    <property type="evidence" value="ECO:0007669"/>
    <property type="project" value="TreeGrafter"/>
</dbReference>
<keyword evidence="3" id="KW-0813">Transport</keyword>
<comment type="subcellular location">
    <subcellularLocation>
        <location evidence="1">Cell membrane</location>
        <topology evidence="1">Multi-pass membrane protein</topology>
    </subcellularLocation>
</comment>
<feature type="transmembrane region" description="Helical" evidence="9">
    <location>
        <begin position="141"/>
        <end position="167"/>
    </location>
</feature>
<accession>A0A6A6PLF6</accession>
<dbReference type="PANTHER" id="PTHR31686:SF3">
    <property type="entry name" value="ACID TRANSPORT PROTEIN, PUTATIVE (AFU_ORTHOLOGUE AFUA_4G09410)-RELATED"/>
    <property type="match status" value="1"/>
</dbReference>
<gene>
    <name evidence="10" type="ORF">BDY17DRAFT_303218</name>
</gene>
<evidence type="ECO:0000256" key="4">
    <source>
        <dbReference type="ARBA" id="ARBA00022475"/>
    </source>
</evidence>
<dbReference type="PANTHER" id="PTHR31686">
    <property type="match status" value="1"/>
</dbReference>
<keyword evidence="5 9" id="KW-0812">Transmembrane</keyword>